<keyword evidence="2" id="KW-1185">Reference proteome</keyword>
<comment type="caution">
    <text evidence="1">The sequence shown here is derived from an EMBL/GenBank/DDBJ whole genome shotgun (WGS) entry which is preliminary data.</text>
</comment>
<name>A0A964FFC5_9CYAN</name>
<dbReference type="Proteomes" id="UP000729733">
    <property type="component" value="Unassembled WGS sequence"/>
</dbReference>
<proteinExistence type="predicted"/>
<gene>
    <name evidence="1" type="ORF">I4641_07480</name>
</gene>
<sequence length="62" mass="7221">MSISTPLYNQLLSLLSRPRQLLQVGEPAQRTASQHSQYRDLRHLKALAWMINGLLWHLKNIN</sequence>
<reference evidence="1" key="1">
    <citation type="journal article" date="2021" name="Antonie Van Leeuwenhoek">
        <title>Draft genome and description of Waterburya agarophytonicola gen. nov. sp. nov. (Pleurocapsales, Cyanobacteria): a seaweed symbiont.</title>
        <authorList>
            <person name="Bonthond G."/>
            <person name="Shalygin S."/>
            <person name="Bayer T."/>
            <person name="Weinberger F."/>
        </authorList>
    </citation>
    <scope>NUCLEOTIDE SEQUENCE</scope>
    <source>
        <strain evidence="1">KI4</strain>
    </source>
</reference>
<dbReference type="RefSeq" id="WP_229639855.1">
    <property type="nucleotide sequence ID" value="NZ_JADWDC010000013.1"/>
</dbReference>
<protein>
    <submittedName>
        <fullName evidence="1">Uncharacterized protein</fullName>
    </submittedName>
</protein>
<organism evidence="1 2">
    <name type="scientific">Waterburya agarophytonicola KI4</name>
    <dbReference type="NCBI Taxonomy" id="2874699"/>
    <lineage>
        <taxon>Bacteria</taxon>
        <taxon>Bacillati</taxon>
        <taxon>Cyanobacteriota</taxon>
        <taxon>Cyanophyceae</taxon>
        <taxon>Pleurocapsales</taxon>
        <taxon>Hyellaceae</taxon>
        <taxon>Waterburya</taxon>
        <taxon>Waterburya agarophytonicola</taxon>
    </lineage>
</organism>
<dbReference type="EMBL" id="JADWDC010000013">
    <property type="protein sequence ID" value="MCC0176817.1"/>
    <property type="molecule type" value="Genomic_DNA"/>
</dbReference>
<dbReference type="AlphaFoldDB" id="A0A964FFC5"/>
<evidence type="ECO:0000313" key="1">
    <source>
        <dbReference type="EMBL" id="MCC0176817.1"/>
    </source>
</evidence>
<evidence type="ECO:0000313" key="2">
    <source>
        <dbReference type="Proteomes" id="UP000729733"/>
    </source>
</evidence>
<accession>A0A964FFC5</accession>